<evidence type="ECO:0000313" key="2">
    <source>
        <dbReference type="Proteomes" id="UP000000305"/>
    </source>
</evidence>
<dbReference type="Proteomes" id="UP000000305">
    <property type="component" value="Unassembled WGS sequence"/>
</dbReference>
<protein>
    <submittedName>
        <fullName evidence="1">Uncharacterized protein</fullName>
    </submittedName>
</protein>
<accession>E9H1I1</accession>
<dbReference type="InParanoid" id="E9H1I1"/>
<proteinExistence type="predicted"/>
<gene>
    <name evidence="1" type="ORF">DAPPUDRAFT_108819</name>
</gene>
<organism evidence="1 2">
    <name type="scientific">Daphnia pulex</name>
    <name type="common">Water flea</name>
    <dbReference type="NCBI Taxonomy" id="6669"/>
    <lineage>
        <taxon>Eukaryota</taxon>
        <taxon>Metazoa</taxon>
        <taxon>Ecdysozoa</taxon>
        <taxon>Arthropoda</taxon>
        <taxon>Crustacea</taxon>
        <taxon>Branchiopoda</taxon>
        <taxon>Diplostraca</taxon>
        <taxon>Cladocera</taxon>
        <taxon>Anomopoda</taxon>
        <taxon>Daphniidae</taxon>
        <taxon>Daphnia</taxon>
    </lineage>
</organism>
<name>E9H1I1_DAPPU</name>
<keyword evidence="2" id="KW-1185">Reference proteome</keyword>
<dbReference type="EMBL" id="GL732583">
    <property type="protein sequence ID" value="EFX74499.1"/>
    <property type="molecule type" value="Genomic_DNA"/>
</dbReference>
<sequence length="306" mass="34382">MDDSLFFSASAVVQKRLASSARLRTTVTNSRNNIMKLQNIYKGGCKRQPYRRRHRAQPTVVFTLESASGVARPPSRPFLYIHQPEPKRAAGPAHSTRLLQLPFLHKSDCLPLGSLSPTRTLKGPVMGMINGTRKMGEAGRDSTIYMRIRAAQIGKARQGAAAAEWANNNNKRKNPGKDGQNFASLYSCTVQKNRQRPIITSSAPGSQFIQSHSRYVTYVLRGKDNNVDKIRMKTYYRTTALAHGVRYRRFMGFGTVRNGGYNVRWTRSIADQTAADDKWPSDEKATVPECGLNHRNRFKSCLSRGF</sequence>
<dbReference type="PROSITE" id="PS50096">
    <property type="entry name" value="IQ"/>
    <property type="match status" value="1"/>
</dbReference>
<reference evidence="1 2" key="1">
    <citation type="journal article" date="2011" name="Science">
        <title>The ecoresponsive genome of Daphnia pulex.</title>
        <authorList>
            <person name="Colbourne J.K."/>
            <person name="Pfrender M.E."/>
            <person name="Gilbert D."/>
            <person name="Thomas W.K."/>
            <person name="Tucker A."/>
            <person name="Oakley T.H."/>
            <person name="Tokishita S."/>
            <person name="Aerts A."/>
            <person name="Arnold G.J."/>
            <person name="Basu M.K."/>
            <person name="Bauer D.J."/>
            <person name="Caceres C.E."/>
            <person name="Carmel L."/>
            <person name="Casola C."/>
            <person name="Choi J.H."/>
            <person name="Detter J.C."/>
            <person name="Dong Q."/>
            <person name="Dusheyko S."/>
            <person name="Eads B.D."/>
            <person name="Frohlich T."/>
            <person name="Geiler-Samerotte K.A."/>
            <person name="Gerlach D."/>
            <person name="Hatcher P."/>
            <person name="Jogdeo S."/>
            <person name="Krijgsveld J."/>
            <person name="Kriventseva E.V."/>
            <person name="Kultz D."/>
            <person name="Laforsch C."/>
            <person name="Lindquist E."/>
            <person name="Lopez J."/>
            <person name="Manak J.R."/>
            <person name="Muller J."/>
            <person name="Pangilinan J."/>
            <person name="Patwardhan R.P."/>
            <person name="Pitluck S."/>
            <person name="Pritham E.J."/>
            <person name="Rechtsteiner A."/>
            <person name="Rho M."/>
            <person name="Rogozin I.B."/>
            <person name="Sakarya O."/>
            <person name="Salamov A."/>
            <person name="Schaack S."/>
            <person name="Shapiro H."/>
            <person name="Shiga Y."/>
            <person name="Skalitzky C."/>
            <person name="Smith Z."/>
            <person name="Souvorov A."/>
            <person name="Sung W."/>
            <person name="Tang Z."/>
            <person name="Tsuchiya D."/>
            <person name="Tu H."/>
            <person name="Vos H."/>
            <person name="Wang M."/>
            <person name="Wolf Y.I."/>
            <person name="Yamagata H."/>
            <person name="Yamada T."/>
            <person name="Ye Y."/>
            <person name="Shaw J.R."/>
            <person name="Andrews J."/>
            <person name="Crease T.J."/>
            <person name="Tang H."/>
            <person name="Lucas S.M."/>
            <person name="Robertson H.M."/>
            <person name="Bork P."/>
            <person name="Koonin E.V."/>
            <person name="Zdobnov E.M."/>
            <person name="Grigoriev I.V."/>
            <person name="Lynch M."/>
            <person name="Boore J.L."/>
        </authorList>
    </citation>
    <scope>NUCLEOTIDE SEQUENCE [LARGE SCALE GENOMIC DNA]</scope>
</reference>
<dbReference type="KEGG" id="dpx:DAPPUDRAFT_108819"/>
<dbReference type="HOGENOM" id="CLU_909905_0_0_1"/>
<dbReference type="AlphaFoldDB" id="E9H1I1"/>
<evidence type="ECO:0000313" key="1">
    <source>
        <dbReference type="EMBL" id="EFX74499.1"/>
    </source>
</evidence>